<dbReference type="FunFam" id="1.10.3470.10:FF:000001">
    <property type="entry name" value="Vitamin B12 ABC transporter permease BtuC"/>
    <property type="match status" value="1"/>
</dbReference>
<protein>
    <submittedName>
        <fullName evidence="9">Iron ABC transporter permease</fullName>
    </submittedName>
</protein>
<dbReference type="RefSeq" id="WP_097771675.1">
    <property type="nucleotide sequence ID" value="NZ_CABVEJ010000001.1"/>
</dbReference>
<evidence type="ECO:0000313" key="10">
    <source>
        <dbReference type="Proteomes" id="UP000220438"/>
    </source>
</evidence>
<dbReference type="InterPro" id="IPR037294">
    <property type="entry name" value="ABC_BtuC-like"/>
</dbReference>
<dbReference type="PANTHER" id="PTHR30472">
    <property type="entry name" value="FERRIC ENTEROBACTIN TRANSPORT SYSTEM PERMEASE PROTEIN"/>
    <property type="match status" value="1"/>
</dbReference>
<dbReference type="Gene3D" id="1.10.3470.10">
    <property type="entry name" value="ABC transporter involved in vitamin B12 uptake, BtuC"/>
    <property type="match status" value="1"/>
</dbReference>
<dbReference type="SUPFAM" id="SSF81345">
    <property type="entry name" value="ABC transporter involved in vitamin B12 uptake, BtuC"/>
    <property type="match status" value="1"/>
</dbReference>
<evidence type="ECO:0000256" key="8">
    <source>
        <dbReference type="SAM" id="Phobius"/>
    </source>
</evidence>
<organism evidence="9 10">
    <name type="scientific">Faecalibacterium prausnitzii</name>
    <dbReference type="NCBI Taxonomy" id="853"/>
    <lineage>
        <taxon>Bacteria</taxon>
        <taxon>Bacillati</taxon>
        <taxon>Bacillota</taxon>
        <taxon>Clostridia</taxon>
        <taxon>Eubacteriales</taxon>
        <taxon>Oscillospiraceae</taxon>
        <taxon>Faecalibacterium</taxon>
    </lineage>
</organism>
<keyword evidence="7 8" id="KW-0472">Membrane</keyword>
<feature type="transmembrane region" description="Helical" evidence="8">
    <location>
        <begin position="74"/>
        <end position="95"/>
    </location>
</feature>
<comment type="similarity">
    <text evidence="2">Belongs to the binding-protein-dependent transport system permease family. FecCD subfamily.</text>
</comment>
<keyword evidence="4" id="KW-1003">Cell membrane</keyword>
<keyword evidence="3" id="KW-0813">Transport</keyword>
<feature type="transmembrane region" description="Helical" evidence="8">
    <location>
        <begin position="115"/>
        <end position="144"/>
    </location>
</feature>
<name>A0A2A7BAQ3_9FIRM</name>
<evidence type="ECO:0000256" key="7">
    <source>
        <dbReference type="ARBA" id="ARBA00023136"/>
    </source>
</evidence>
<dbReference type="Proteomes" id="UP000220438">
    <property type="component" value="Unassembled WGS sequence"/>
</dbReference>
<evidence type="ECO:0000256" key="4">
    <source>
        <dbReference type="ARBA" id="ARBA00022475"/>
    </source>
</evidence>
<evidence type="ECO:0000256" key="1">
    <source>
        <dbReference type="ARBA" id="ARBA00004651"/>
    </source>
</evidence>
<evidence type="ECO:0000256" key="6">
    <source>
        <dbReference type="ARBA" id="ARBA00022989"/>
    </source>
</evidence>
<keyword evidence="6 8" id="KW-1133">Transmembrane helix</keyword>
<dbReference type="GO" id="GO:0022857">
    <property type="term" value="F:transmembrane transporter activity"/>
    <property type="evidence" value="ECO:0007669"/>
    <property type="project" value="InterPro"/>
</dbReference>
<evidence type="ECO:0000256" key="3">
    <source>
        <dbReference type="ARBA" id="ARBA00022448"/>
    </source>
</evidence>
<comment type="subcellular location">
    <subcellularLocation>
        <location evidence="1">Cell membrane</location>
        <topology evidence="1">Multi-pass membrane protein</topology>
    </subcellularLocation>
</comment>
<feature type="transmembrane region" description="Helical" evidence="8">
    <location>
        <begin position="200"/>
        <end position="222"/>
    </location>
</feature>
<feature type="transmembrane region" description="Helical" evidence="8">
    <location>
        <begin position="156"/>
        <end position="180"/>
    </location>
</feature>
<dbReference type="PANTHER" id="PTHR30472:SF70">
    <property type="entry name" value="MOLYBDATE IMPORT SYSTEM PERMEASE PROTEIN MOLB"/>
    <property type="match status" value="1"/>
</dbReference>
<sequence length="343" mass="36554">MKDTIWIKKGRFTPLAILLMLALPLTTSVICLCFGRMNVPVGEVLTALRTALTGGSAANVQNYSIVINLRLPRILMAIIVGAGLTCAGNTFQSLFSNPLATPDILGVTSGTCVGAILAIILSCSILETQLIALVFGLASVCFTLKIAGKNDGRSMVYLVLAGTIASSLFNAVGSLLKYTADPQDKLPEITYWLMGSFTSASYQKILIGCPLIIAGIAVIYLLRWRLNILSLSDDEARASGISIKQTRMLFILASTLITASAVSMCGQVGWIGLLIPHCARMLVGSNNRYVVPVSLSLGASFMILIDTLSRTISIIELPLSILTAIIGAPVFISLLNKTRSNLR</sequence>
<feature type="transmembrane region" description="Helical" evidence="8">
    <location>
        <begin position="249"/>
        <end position="275"/>
    </location>
</feature>
<dbReference type="EMBL" id="NOUW01000034">
    <property type="protein sequence ID" value="PDX88435.1"/>
    <property type="molecule type" value="Genomic_DNA"/>
</dbReference>
<keyword evidence="5 8" id="KW-0812">Transmembrane</keyword>
<evidence type="ECO:0000256" key="5">
    <source>
        <dbReference type="ARBA" id="ARBA00022692"/>
    </source>
</evidence>
<comment type="caution">
    <text evidence="9">The sequence shown here is derived from an EMBL/GenBank/DDBJ whole genome shotgun (WGS) entry which is preliminary data.</text>
</comment>
<accession>A0A2A7BAQ3</accession>
<dbReference type="GO" id="GO:0005886">
    <property type="term" value="C:plasma membrane"/>
    <property type="evidence" value="ECO:0007669"/>
    <property type="project" value="UniProtKB-SubCell"/>
</dbReference>
<proteinExistence type="inferred from homology"/>
<reference evidence="9 10" key="1">
    <citation type="journal article" date="2017" name="Front. Microbiol.">
        <title>New Insights into the Diversity of the Genus Faecalibacterium.</title>
        <authorList>
            <person name="Benevides L."/>
            <person name="Burman S."/>
            <person name="Martin R."/>
            <person name="Robert V."/>
            <person name="Thomas M."/>
            <person name="Miquel S."/>
            <person name="Chain F."/>
            <person name="Sokol H."/>
            <person name="Bermudez-Humaran L.G."/>
            <person name="Morrison M."/>
            <person name="Langella P."/>
            <person name="Azevedo V.A."/>
            <person name="Chatel J.M."/>
            <person name="Soares S."/>
        </authorList>
    </citation>
    <scope>NUCLEOTIDE SEQUENCE [LARGE SCALE GENOMIC DNA]</scope>
    <source>
        <strain evidence="9 10">AHMP21</strain>
    </source>
</reference>
<dbReference type="GO" id="GO:0033214">
    <property type="term" value="P:siderophore-iron import into cell"/>
    <property type="evidence" value="ECO:0007669"/>
    <property type="project" value="TreeGrafter"/>
</dbReference>
<dbReference type="CDD" id="cd06550">
    <property type="entry name" value="TM_ABC_iron-siderophores_like"/>
    <property type="match status" value="1"/>
</dbReference>
<evidence type="ECO:0000313" key="9">
    <source>
        <dbReference type="EMBL" id="PDX88435.1"/>
    </source>
</evidence>
<feature type="transmembrane region" description="Helical" evidence="8">
    <location>
        <begin position="317"/>
        <end position="335"/>
    </location>
</feature>
<dbReference type="InterPro" id="IPR000522">
    <property type="entry name" value="ABC_transptr_permease_BtuC"/>
</dbReference>
<gene>
    <name evidence="9" type="ORF">CHR61_12875</name>
</gene>
<dbReference type="Pfam" id="PF01032">
    <property type="entry name" value="FecCD"/>
    <property type="match status" value="1"/>
</dbReference>
<evidence type="ECO:0000256" key="2">
    <source>
        <dbReference type="ARBA" id="ARBA00007935"/>
    </source>
</evidence>
<dbReference type="AlphaFoldDB" id="A0A2A7BAQ3"/>